<comment type="caution">
    <text evidence="2">The sequence shown here is derived from an EMBL/GenBank/DDBJ whole genome shotgun (WGS) entry which is preliminary data.</text>
</comment>
<feature type="compositionally biased region" description="Low complexity" evidence="1">
    <location>
        <begin position="50"/>
        <end position="61"/>
    </location>
</feature>
<keyword evidence="3" id="KW-1185">Reference proteome</keyword>
<dbReference type="Proteomes" id="UP000191554">
    <property type="component" value="Unassembled WGS sequence"/>
</dbReference>
<evidence type="ECO:0000313" key="3">
    <source>
        <dbReference type="Proteomes" id="UP000191554"/>
    </source>
</evidence>
<evidence type="ECO:0000313" key="2">
    <source>
        <dbReference type="EMBL" id="OPX43927.1"/>
    </source>
</evidence>
<proteinExistence type="predicted"/>
<evidence type="ECO:0000256" key="1">
    <source>
        <dbReference type="SAM" id="MobiDB-lite"/>
    </source>
</evidence>
<gene>
    <name evidence="2" type="ORF">CLHUN_21700</name>
</gene>
<accession>A0A1V4SL07</accession>
<name>A0A1V4SL07_RUMHU</name>
<reference evidence="2 3" key="1">
    <citation type="submission" date="2017-03" db="EMBL/GenBank/DDBJ databases">
        <title>Genome sequence of Clostridium hungatei DSM 14427.</title>
        <authorList>
            <person name="Poehlein A."/>
            <person name="Daniel R."/>
        </authorList>
    </citation>
    <scope>NUCLEOTIDE SEQUENCE [LARGE SCALE GENOMIC DNA]</scope>
    <source>
        <strain evidence="2 3">DSM 14427</strain>
    </source>
</reference>
<organism evidence="2 3">
    <name type="scientific">Ruminiclostridium hungatei</name>
    <name type="common">Clostridium hungatei</name>
    <dbReference type="NCBI Taxonomy" id="48256"/>
    <lineage>
        <taxon>Bacteria</taxon>
        <taxon>Bacillati</taxon>
        <taxon>Bacillota</taxon>
        <taxon>Clostridia</taxon>
        <taxon>Eubacteriales</taxon>
        <taxon>Oscillospiraceae</taxon>
        <taxon>Ruminiclostridium</taxon>
    </lineage>
</organism>
<dbReference type="AlphaFoldDB" id="A0A1V4SL07"/>
<feature type="region of interest" description="Disordered" evidence="1">
    <location>
        <begin position="40"/>
        <end position="61"/>
    </location>
</feature>
<protein>
    <submittedName>
        <fullName evidence="2">Uncharacterized protein</fullName>
    </submittedName>
</protein>
<sequence length="66" mass="6935">MGVTNASVLRNTVLRVIAKYGSELNPAKLEEDSSDCTKLSEGLKEEGDKGNCCSKSSSSDSGCCCQ</sequence>
<dbReference type="EMBL" id="MZGX01000013">
    <property type="protein sequence ID" value="OPX43927.1"/>
    <property type="molecule type" value="Genomic_DNA"/>
</dbReference>